<dbReference type="SUPFAM" id="SSF52540">
    <property type="entry name" value="P-loop containing nucleoside triphosphate hydrolases"/>
    <property type="match status" value="2"/>
</dbReference>
<evidence type="ECO:0000256" key="7">
    <source>
        <dbReference type="ARBA" id="ARBA00023204"/>
    </source>
</evidence>
<keyword evidence="7 9" id="KW-0234">DNA repair</keyword>
<name>A0A9N8V2S0_FUNMO</name>
<dbReference type="InterPro" id="IPR051055">
    <property type="entry name" value="PIF1_helicase"/>
</dbReference>
<keyword evidence="3 9" id="KW-0378">Hydrolase</keyword>
<reference evidence="12" key="1">
    <citation type="submission" date="2021-06" db="EMBL/GenBank/DDBJ databases">
        <authorList>
            <person name="Kallberg Y."/>
            <person name="Tangrot J."/>
            <person name="Rosling A."/>
        </authorList>
    </citation>
    <scope>NUCLEOTIDE SEQUENCE</scope>
    <source>
        <strain evidence="12">87-6 pot B 2015</strain>
    </source>
</reference>
<dbReference type="CDD" id="cd18809">
    <property type="entry name" value="SF1_C_RecD"/>
    <property type="match status" value="1"/>
</dbReference>
<feature type="domain" description="DNA helicase Pif1-like DEAD-box helicase" evidence="10">
    <location>
        <begin position="62"/>
        <end position="260"/>
    </location>
</feature>
<dbReference type="EMBL" id="CAJVPP010000023">
    <property type="protein sequence ID" value="CAG8435469.1"/>
    <property type="molecule type" value="Genomic_DNA"/>
</dbReference>
<dbReference type="Pfam" id="PF05970">
    <property type="entry name" value="PIF1"/>
    <property type="match status" value="1"/>
</dbReference>
<proteinExistence type="inferred from homology"/>
<dbReference type="GO" id="GO:0006310">
    <property type="term" value="P:DNA recombination"/>
    <property type="evidence" value="ECO:0007669"/>
    <property type="project" value="UniProtKB-KW"/>
</dbReference>
<keyword evidence="4 9" id="KW-0347">Helicase</keyword>
<comment type="cofactor">
    <cofactor evidence="9">
        <name>Mg(2+)</name>
        <dbReference type="ChEBI" id="CHEBI:18420"/>
    </cofactor>
</comment>
<evidence type="ECO:0000256" key="1">
    <source>
        <dbReference type="ARBA" id="ARBA00022741"/>
    </source>
</evidence>
<keyword evidence="1 9" id="KW-0547">Nucleotide-binding</keyword>
<feature type="domain" description="DNA helicase Pif1-like 2B" evidence="11">
    <location>
        <begin position="324"/>
        <end position="363"/>
    </location>
</feature>
<evidence type="ECO:0000256" key="9">
    <source>
        <dbReference type="RuleBase" id="RU363044"/>
    </source>
</evidence>
<dbReference type="Gene3D" id="3.40.50.300">
    <property type="entry name" value="P-loop containing nucleotide triphosphate hydrolases"/>
    <property type="match status" value="2"/>
</dbReference>
<keyword evidence="6" id="KW-0238">DNA-binding</keyword>
<evidence type="ECO:0000256" key="4">
    <source>
        <dbReference type="ARBA" id="ARBA00022806"/>
    </source>
</evidence>
<keyword evidence="2 9" id="KW-0227">DNA damage</keyword>
<evidence type="ECO:0000259" key="11">
    <source>
        <dbReference type="Pfam" id="PF21530"/>
    </source>
</evidence>
<dbReference type="PANTHER" id="PTHR47642">
    <property type="entry name" value="ATP-DEPENDENT DNA HELICASE"/>
    <property type="match status" value="1"/>
</dbReference>
<dbReference type="GO" id="GO:0006281">
    <property type="term" value="P:DNA repair"/>
    <property type="evidence" value="ECO:0007669"/>
    <property type="project" value="UniProtKB-KW"/>
</dbReference>
<accession>A0A9N8V2S0</accession>
<gene>
    <name evidence="12" type="ORF">FMOSSE_LOCUS260</name>
</gene>
<dbReference type="GO" id="GO:0000723">
    <property type="term" value="P:telomere maintenance"/>
    <property type="evidence" value="ECO:0007669"/>
    <property type="project" value="InterPro"/>
</dbReference>
<dbReference type="GO" id="GO:0005524">
    <property type="term" value="F:ATP binding"/>
    <property type="evidence" value="ECO:0007669"/>
    <property type="project" value="UniProtKB-KW"/>
</dbReference>
<evidence type="ECO:0000259" key="10">
    <source>
        <dbReference type="Pfam" id="PF05970"/>
    </source>
</evidence>
<organism evidence="12 13">
    <name type="scientific">Funneliformis mosseae</name>
    <name type="common">Endomycorrhizal fungus</name>
    <name type="synonym">Glomus mosseae</name>
    <dbReference type="NCBI Taxonomy" id="27381"/>
    <lineage>
        <taxon>Eukaryota</taxon>
        <taxon>Fungi</taxon>
        <taxon>Fungi incertae sedis</taxon>
        <taxon>Mucoromycota</taxon>
        <taxon>Glomeromycotina</taxon>
        <taxon>Glomeromycetes</taxon>
        <taxon>Glomerales</taxon>
        <taxon>Glomeraceae</taxon>
        <taxon>Funneliformis</taxon>
    </lineage>
</organism>
<dbReference type="Pfam" id="PF21530">
    <property type="entry name" value="Pif1_2B_dom"/>
    <property type="match status" value="1"/>
</dbReference>
<comment type="similarity">
    <text evidence="9">Belongs to the helicase family.</text>
</comment>
<dbReference type="InterPro" id="IPR010285">
    <property type="entry name" value="DNA_helicase_pif1-like_DEAD"/>
</dbReference>
<evidence type="ECO:0000313" key="13">
    <source>
        <dbReference type="Proteomes" id="UP000789375"/>
    </source>
</evidence>
<evidence type="ECO:0000256" key="8">
    <source>
        <dbReference type="ARBA" id="ARBA00023235"/>
    </source>
</evidence>
<protein>
    <recommendedName>
        <fullName evidence="9">ATP-dependent DNA helicase</fullName>
        <ecNumber evidence="9">5.6.2.3</ecNumber>
    </recommendedName>
</protein>
<dbReference type="CDD" id="cd18037">
    <property type="entry name" value="DEXSc_Pif1_like"/>
    <property type="match status" value="1"/>
</dbReference>
<evidence type="ECO:0000256" key="6">
    <source>
        <dbReference type="ARBA" id="ARBA00023125"/>
    </source>
</evidence>
<evidence type="ECO:0000313" key="12">
    <source>
        <dbReference type="EMBL" id="CAG8435469.1"/>
    </source>
</evidence>
<dbReference type="AlphaFoldDB" id="A0A9N8V2S0"/>
<comment type="caution">
    <text evidence="12">The sequence shown here is derived from an EMBL/GenBank/DDBJ whole genome shotgun (WGS) entry which is preliminary data.</text>
</comment>
<evidence type="ECO:0000256" key="2">
    <source>
        <dbReference type="ARBA" id="ARBA00022763"/>
    </source>
</evidence>
<keyword evidence="8" id="KW-0413">Isomerase</keyword>
<dbReference type="PANTHER" id="PTHR47642:SF5">
    <property type="entry name" value="ATP-DEPENDENT DNA HELICASE"/>
    <property type="match status" value="1"/>
</dbReference>
<dbReference type="EC" id="5.6.2.3" evidence="9"/>
<evidence type="ECO:0000256" key="5">
    <source>
        <dbReference type="ARBA" id="ARBA00022840"/>
    </source>
</evidence>
<sequence>MSSLRTASVFSLLENLNWKLFIDKGVHVTRLKSLKFLSSEPHLSVQDHAYQAKLDALRTINLSNEQQIVKDLVLNNEDNVFYTGAAGTGKSVLLRSIISGIRRKYGKSSVAVTAMTGIAAINIGGQTLHSFAGLTPQSNLLNIESLIKKINRSHRIVRRWKKIKALVIDEISMLDAELFDKLDHVVKNIRCDSRPFGGLQLIITGDFCQLPPVKVNNYCFDAESWNSLNHSIQLTTVHRQSEQEFIKMLNEIRFGNMSEKSIDILNKLNQAPEYQNDGIEVTELYPVNRMVNEVNYMKLAFNTNQQFIYNAEDWEPKFNGQLISLRNGCIAPSRLRLKINAQVMLIKNFTKQLVNGSKGVVVGWFSIPSEKFYDEHDEVPSHDVTFVLPVVKFTNGQTKVVPWTEWTLKDETERVVARRIQIPLILSWAISIHKSQGQTLERVKVDLDKVFERGQTYVALSRATSLNSLQVLNFSPDKVMTEERVKIFYDLLTNFSANGIS</sequence>
<dbReference type="InterPro" id="IPR027417">
    <property type="entry name" value="P-loop_NTPase"/>
</dbReference>
<evidence type="ECO:0000256" key="3">
    <source>
        <dbReference type="ARBA" id="ARBA00022801"/>
    </source>
</evidence>
<keyword evidence="13" id="KW-1185">Reference proteome</keyword>
<dbReference type="GO" id="GO:0016787">
    <property type="term" value="F:hydrolase activity"/>
    <property type="evidence" value="ECO:0007669"/>
    <property type="project" value="UniProtKB-KW"/>
</dbReference>
<dbReference type="GO" id="GO:0043139">
    <property type="term" value="F:5'-3' DNA helicase activity"/>
    <property type="evidence" value="ECO:0007669"/>
    <property type="project" value="UniProtKB-EC"/>
</dbReference>
<comment type="catalytic activity">
    <reaction evidence="9">
        <text>ATP + H2O = ADP + phosphate + H(+)</text>
        <dbReference type="Rhea" id="RHEA:13065"/>
        <dbReference type="ChEBI" id="CHEBI:15377"/>
        <dbReference type="ChEBI" id="CHEBI:15378"/>
        <dbReference type="ChEBI" id="CHEBI:30616"/>
        <dbReference type="ChEBI" id="CHEBI:43474"/>
        <dbReference type="ChEBI" id="CHEBI:456216"/>
        <dbReference type="EC" id="5.6.2.3"/>
    </reaction>
</comment>
<dbReference type="InterPro" id="IPR049163">
    <property type="entry name" value="Pif1-like_2B_dom"/>
</dbReference>
<keyword evidence="9" id="KW-0233">DNA recombination</keyword>
<dbReference type="Proteomes" id="UP000789375">
    <property type="component" value="Unassembled WGS sequence"/>
</dbReference>
<keyword evidence="5 9" id="KW-0067">ATP-binding</keyword>